<dbReference type="Proteomes" id="UP000194837">
    <property type="component" value="Unassembled WGS sequence"/>
</dbReference>
<dbReference type="PANTHER" id="PTHR45527">
    <property type="entry name" value="NONRIBOSOMAL PEPTIDE SYNTHETASE"/>
    <property type="match status" value="1"/>
</dbReference>
<dbReference type="AlphaFoldDB" id="A0A251YEK8"/>
<proteinExistence type="predicted"/>
<comment type="caution">
    <text evidence="2">The sequence shown here is derived from an EMBL/GenBank/DDBJ whole genome shotgun (WGS) entry which is preliminary data.</text>
</comment>
<dbReference type="Gene3D" id="3.40.50.12780">
    <property type="entry name" value="N-terminal domain of ligase-like"/>
    <property type="match status" value="1"/>
</dbReference>
<dbReference type="Gene3D" id="3.30.300.30">
    <property type="match status" value="1"/>
</dbReference>
<organism evidence="2 3">
    <name type="scientific">Clavibacter michiganensis</name>
    <dbReference type="NCBI Taxonomy" id="28447"/>
    <lineage>
        <taxon>Bacteria</taxon>
        <taxon>Bacillati</taxon>
        <taxon>Actinomycetota</taxon>
        <taxon>Actinomycetes</taxon>
        <taxon>Micrococcales</taxon>
        <taxon>Microbacteriaceae</taxon>
        <taxon>Clavibacter</taxon>
    </lineage>
</organism>
<dbReference type="GO" id="GO:0005737">
    <property type="term" value="C:cytoplasm"/>
    <property type="evidence" value="ECO:0007669"/>
    <property type="project" value="TreeGrafter"/>
</dbReference>
<accession>A0A251YEK8</accession>
<evidence type="ECO:0000259" key="1">
    <source>
        <dbReference type="Pfam" id="PF00501"/>
    </source>
</evidence>
<gene>
    <name evidence="2" type="primary">pksJ</name>
    <name evidence="2" type="ORF">BFL34_00171</name>
</gene>
<evidence type="ECO:0000313" key="3">
    <source>
        <dbReference type="Proteomes" id="UP000194837"/>
    </source>
</evidence>
<reference evidence="2 3" key="1">
    <citation type="submission" date="2016-08" db="EMBL/GenBank/DDBJ databases">
        <title>Genome sequence of Clavibacter michiganensis spp strain CFBP7494.</title>
        <authorList>
            <person name="Thapa S.P."/>
            <person name="Coaker G."/>
            <person name="Jacques M.-A."/>
        </authorList>
    </citation>
    <scope>NUCLEOTIDE SEQUENCE [LARGE SCALE GENOMIC DNA]</scope>
    <source>
        <strain evidence="2">CFBP7494</strain>
    </source>
</reference>
<evidence type="ECO:0000313" key="2">
    <source>
        <dbReference type="EMBL" id="OUE22646.1"/>
    </source>
</evidence>
<dbReference type="RefSeq" id="WP_086520117.1">
    <property type="nucleotide sequence ID" value="NZ_MDJW01000002.1"/>
</dbReference>
<dbReference type="GO" id="GO:0044550">
    <property type="term" value="P:secondary metabolite biosynthetic process"/>
    <property type="evidence" value="ECO:0007669"/>
    <property type="project" value="TreeGrafter"/>
</dbReference>
<dbReference type="GO" id="GO:0043041">
    <property type="term" value="P:amino acid activation for nonribosomal peptide biosynthetic process"/>
    <property type="evidence" value="ECO:0007669"/>
    <property type="project" value="TreeGrafter"/>
</dbReference>
<dbReference type="InterPro" id="IPR045851">
    <property type="entry name" value="AMP-bd_C_sf"/>
</dbReference>
<dbReference type="GO" id="GO:0031177">
    <property type="term" value="F:phosphopantetheine binding"/>
    <property type="evidence" value="ECO:0007669"/>
    <property type="project" value="TreeGrafter"/>
</dbReference>
<dbReference type="SUPFAM" id="SSF56801">
    <property type="entry name" value="Acetyl-CoA synthetase-like"/>
    <property type="match status" value="1"/>
</dbReference>
<dbReference type="PROSITE" id="PS00455">
    <property type="entry name" value="AMP_BINDING"/>
    <property type="match status" value="1"/>
</dbReference>
<dbReference type="PANTHER" id="PTHR45527:SF1">
    <property type="entry name" value="FATTY ACID SYNTHASE"/>
    <property type="match status" value="1"/>
</dbReference>
<dbReference type="InterPro" id="IPR020845">
    <property type="entry name" value="AMP-binding_CS"/>
</dbReference>
<sequence length="482" mass="50921">MSLFDVIEDTAARGPDRTFLSDRQTVLTYSDALEGARAVAARIDSASAPGRPCIVQGGPIGATIVVLACLSLGKPFILVNPDAPPARLQYYVSDSGADLLVRTPAAAGDGTSAVSDVDLARLSESTDEWVTVDTPDPIGCLIYTSGTTGQPKAVVCPEPAMRFVVEAIGLALAYRAEDVILTALPLFFDFGLYQVLLAGRVGAGVYFASALESGFGLGATLRRTGATILPMVPLAAEKLSTLASRGLASHSVRMITTTGAALDEATRSALRDAWGTGVDLRVMYGLTECKRVAIMPSGESWRRTTASGIALPGTTITIRVPGSDQILPAGEVGEICVEGPHLMAGYHNRPDLTSARYRSTASGRLLRSGDSGYLDSDGFLHCLGREDSQFKVRGFRVSASEVVRTAKRSPGVVSAATVPPGDGHPYALFYEGDATEEQVAHQLASELEPYAVPALVRRMSRLPENANGKIDAHELKEQLRNG</sequence>
<dbReference type="InterPro" id="IPR000873">
    <property type="entry name" value="AMP-dep_synth/lig_dom"/>
</dbReference>
<dbReference type="EMBL" id="MDJW01000002">
    <property type="protein sequence ID" value="OUE22646.1"/>
    <property type="molecule type" value="Genomic_DNA"/>
</dbReference>
<name>A0A251YEK8_9MICO</name>
<dbReference type="Pfam" id="PF00501">
    <property type="entry name" value="AMP-binding"/>
    <property type="match status" value="1"/>
</dbReference>
<dbReference type="InterPro" id="IPR042099">
    <property type="entry name" value="ANL_N_sf"/>
</dbReference>
<feature type="domain" description="AMP-dependent synthetase/ligase" evidence="1">
    <location>
        <begin position="8"/>
        <end position="347"/>
    </location>
</feature>
<protein>
    <submittedName>
        <fullName evidence="2">Polyketide synthase PksJ</fullName>
    </submittedName>
</protein>